<feature type="region of interest" description="Disordered" evidence="1">
    <location>
        <begin position="1"/>
        <end position="20"/>
    </location>
</feature>
<evidence type="ECO:0000256" key="1">
    <source>
        <dbReference type="SAM" id="MobiDB-lite"/>
    </source>
</evidence>
<keyword evidence="2" id="KW-0812">Transmembrane</keyword>
<sequence>MATGGGAEPARGPAAEPREHPWLSTGRLSRAARVAAYTLCVWAIWIGVSLILLGPGQGFWVISSPGFALAVLAVPPVFIAVVAAALQRWLTQFVPFTQSLLFGGATYVAAVLAAAILSLVAAIGAQPCSPGDACAPGVWFDIGVAAFMFLPAILIAGIGYGLALASVTARGTQVFVGALAATLLVAVAVAVTAIAPLIGGGYGATGQPPGSVWE</sequence>
<dbReference type="Proteomes" id="UP000586095">
    <property type="component" value="Unassembled WGS sequence"/>
</dbReference>
<protein>
    <submittedName>
        <fullName evidence="3">Uncharacterized protein</fullName>
    </submittedName>
</protein>
<comment type="caution">
    <text evidence="3">The sequence shown here is derived from an EMBL/GenBank/DDBJ whole genome shotgun (WGS) entry which is preliminary data.</text>
</comment>
<keyword evidence="2" id="KW-1133">Transmembrane helix</keyword>
<feature type="transmembrane region" description="Helical" evidence="2">
    <location>
        <begin position="137"/>
        <end position="162"/>
    </location>
</feature>
<feature type="transmembrane region" description="Helical" evidence="2">
    <location>
        <begin position="99"/>
        <end position="125"/>
    </location>
</feature>
<dbReference type="RefSeq" id="WP_185987049.1">
    <property type="nucleotide sequence ID" value="NZ_BAAALZ010000001.1"/>
</dbReference>
<name>A0A852R2V6_9MICO</name>
<keyword evidence="4" id="KW-1185">Reference proteome</keyword>
<keyword evidence="2" id="KW-0472">Membrane</keyword>
<dbReference type="EMBL" id="JACCBD010000001">
    <property type="protein sequence ID" value="NYD27007.1"/>
    <property type="molecule type" value="Genomic_DNA"/>
</dbReference>
<organism evidence="3 4">
    <name type="scientific">Leucobacter aridicollis</name>
    <dbReference type="NCBI Taxonomy" id="283878"/>
    <lineage>
        <taxon>Bacteria</taxon>
        <taxon>Bacillati</taxon>
        <taxon>Actinomycetota</taxon>
        <taxon>Actinomycetes</taxon>
        <taxon>Micrococcales</taxon>
        <taxon>Microbacteriaceae</taxon>
        <taxon>Leucobacter</taxon>
    </lineage>
</organism>
<evidence type="ECO:0000313" key="4">
    <source>
        <dbReference type="Proteomes" id="UP000586095"/>
    </source>
</evidence>
<proteinExistence type="predicted"/>
<accession>A0A852R2V6</accession>
<dbReference type="AlphaFoldDB" id="A0A852R2V6"/>
<gene>
    <name evidence="3" type="ORF">BJ960_001810</name>
</gene>
<feature type="transmembrane region" description="Helical" evidence="2">
    <location>
        <begin position="34"/>
        <end position="54"/>
    </location>
</feature>
<evidence type="ECO:0000256" key="2">
    <source>
        <dbReference type="SAM" id="Phobius"/>
    </source>
</evidence>
<evidence type="ECO:0000313" key="3">
    <source>
        <dbReference type="EMBL" id="NYD27007.1"/>
    </source>
</evidence>
<feature type="transmembrane region" description="Helical" evidence="2">
    <location>
        <begin position="174"/>
        <end position="198"/>
    </location>
</feature>
<feature type="transmembrane region" description="Helical" evidence="2">
    <location>
        <begin position="66"/>
        <end position="87"/>
    </location>
</feature>
<reference evidence="3 4" key="1">
    <citation type="submission" date="2020-07" db="EMBL/GenBank/DDBJ databases">
        <title>Sequencing the genomes of 1000 actinobacteria strains.</title>
        <authorList>
            <person name="Klenk H.-P."/>
        </authorList>
    </citation>
    <scope>NUCLEOTIDE SEQUENCE [LARGE SCALE GENOMIC DNA]</scope>
    <source>
        <strain evidence="3 4">DSM 17380</strain>
    </source>
</reference>